<keyword evidence="1" id="KW-0472">Membrane</keyword>
<evidence type="ECO:0000313" key="2">
    <source>
        <dbReference type="EMBL" id="MBO8448782.1"/>
    </source>
</evidence>
<name>A0A9D9EJ22_9BACT</name>
<organism evidence="2 3">
    <name type="scientific">Candidatus Cryptobacteroides merdigallinarum</name>
    <dbReference type="NCBI Taxonomy" id="2840770"/>
    <lineage>
        <taxon>Bacteria</taxon>
        <taxon>Pseudomonadati</taxon>
        <taxon>Bacteroidota</taxon>
        <taxon>Bacteroidia</taxon>
        <taxon>Bacteroidales</taxon>
        <taxon>Candidatus Cryptobacteroides</taxon>
    </lineage>
</organism>
<proteinExistence type="predicted"/>
<evidence type="ECO:0000256" key="1">
    <source>
        <dbReference type="SAM" id="Phobius"/>
    </source>
</evidence>
<feature type="transmembrane region" description="Helical" evidence="1">
    <location>
        <begin position="46"/>
        <end position="65"/>
    </location>
</feature>
<protein>
    <submittedName>
        <fullName evidence="2">DUF3098 domain-containing protein</fullName>
    </submittedName>
</protein>
<dbReference type="Proteomes" id="UP000810252">
    <property type="component" value="Unassembled WGS sequence"/>
</dbReference>
<keyword evidence="1" id="KW-0812">Transmembrane</keyword>
<sequence>MPVTPKGLRFILAGLIVMVAGYILLAGGGVKDPEVFNYAMFDFRRLVAAPVVILCGVAVIVAGIMNRDGGVKSE</sequence>
<dbReference type="EMBL" id="JADIMQ010000083">
    <property type="protein sequence ID" value="MBO8448782.1"/>
    <property type="molecule type" value="Genomic_DNA"/>
</dbReference>
<reference evidence="2" key="1">
    <citation type="submission" date="2020-10" db="EMBL/GenBank/DDBJ databases">
        <authorList>
            <person name="Gilroy R."/>
        </authorList>
    </citation>
    <scope>NUCLEOTIDE SEQUENCE</scope>
    <source>
        <strain evidence="2">20514</strain>
    </source>
</reference>
<feature type="transmembrane region" description="Helical" evidence="1">
    <location>
        <begin position="7"/>
        <end position="26"/>
    </location>
</feature>
<gene>
    <name evidence="2" type="ORF">IAC29_05880</name>
</gene>
<dbReference type="AlphaFoldDB" id="A0A9D9EJ22"/>
<dbReference type="InterPro" id="IPR021448">
    <property type="entry name" value="DUF3098"/>
</dbReference>
<dbReference type="Pfam" id="PF11297">
    <property type="entry name" value="DUF3098"/>
    <property type="match status" value="1"/>
</dbReference>
<comment type="caution">
    <text evidence="2">The sequence shown here is derived from an EMBL/GenBank/DDBJ whole genome shotgun (WGS) entry which is preliminary data.</text>
</comment>
<reference evidence="2" key="2">
    <citation type="journal article" date="2021" name="PeerJ">
        <title>Extensive microbial diversity within the chicken gut microbiome revealed by metagenomics and culture.</title>
        <authorList>
            <person name="Gilroy R."/>
            <person name="Ravi A."/>
            <person name="Getino M."/>
            <person name="Pursley I."/>
            <person name="Horton D.L."/>
            <person name="Alikhan N.F."/>
            <person name="Baker D."/>
            <person name="Gharbi K."/>
            <person name="Hall N."/>
            <person name="Watson M."/>
            <person name="Adriaenssens E.M."/>
            <person name="Foster-Nyarko E."/>
            <person name="Jarju S."/>
            <person name="Secka A."/>
            <person name="Antonio M."/>
            <person name="Oren A."/>
            <person name="Chaudhuri R.R."/>
            <person name="La Ragione R."/>
            <person name="Hildebrand F."/>
            <person name="Pallen M.J."/>
        </authorList>
    </citation>
    <scope>NUCLEOTIDE SEQUENCE</scope>
    <source>
        <strain evidence="2">20514</strain>
    </source>
</reference>
<keyword evidence="1" id="KW-1133">Transmembrane helix</keyword>
<evidence type="ECO:0000313" key="3">
    <source>
        <dbReference type="Proteomes" id="UP000810252"/>
    </source>
</evidence>
<accession>A0A9D9EJ22</accession>